<dbReference type="EMBL" id="CP063304">
    <property type="protein sequence ID" value="QOV18299.1"/>
    <property type="molecule type" value="Genomic_DNA"/>
</dbReference>
<evidence type="ECO:0000256" key="11">
    <source>
        <dbReference type="ARBA" id="ARBA00023268"/>
    </source>
</evidence>
<keyword evidence="7 14" id="KW-0547">Nucleotide-binding</keyword>
<evidence type="ECO:0000313" key="16">
    <source>
        <dbReference type="EMBL" id="QOV18299.1"/>
    </source>
</evidence>
<dbReference type="InterPro" id="IPR004821">
    <property type="entry name" value="Cyt_trans-like"/>
</dbReference>
<evidence type="ECO:0000256" key="10">
    <source>
        <dbReference type="ARBA" id="ARBA00022840"/>
    </source>
</evidence>
<dbReference type="NCBIfam" id="TIGR00125">
    <property type="entry name" value="cyt_tran_rel"/>
    <property type="match status" value="1"/>
</dbReference>
<name>A0A7M2RDA4_9FIRM</name>
<evidence type="ECO:0000256" key="5">
    <source>
        <dbReference type="ARBA" id="ARBA00022679"/>
    </source>
</evidence>
<feature type="domain" description="Riboflavin kinase" evidence="15">
    <location>
        <begin position="181"/>
        <end position="305"/>
    </location>
</feature>
<dbReference type="UniPathway" id="UPA00276">
    <property type="reaction ID" value="UER00406"/>
</dbReference>
<dbReference type="NCBIfam" id="NF004160">
    <property type="entry name" value="PRK05627.1-3"/>
    <property type="match status" value="1"/>
</dbReference>
<keyword evidence="3 14" id="KW-0285">Flavoprotein</keyword>
<dbReference type="GO" id="GO:0009398">
    <property type="term" value="P:FMN biosynthetic process"/>
    <property type="evidence" value="ECO:0007669"/>
    <property type="project" value="UniProtKB-UniRule"/>
</dbReference>
<keyword evidence="5 14" id="KW-0808">Transferase</keyword>
<reference evidence="16 17" key="1">
    <citation type="submission" date="2020-10" db="EMBL/GenBank/DDBJ databases">
        <title>Blautia liquoris sp.nov., isolated from the mud in a fermentation cellar used for the production of Chinese strong-flavoured liquor.</title>
        <authorList>
            <person name="Lu L."/>
        </authorList>
    </citation>
    <scope>NUCLEOTIDE SEQUENCE [LARGE SCALE GENOMIC DNA]</scope>
    <source>
        <strain evidence="16 17">LZLJ-3</strain>
    </source>
</reference>
<dbReference type="Proteomes" id="UP000593601">
    <property type="component" value="Chromosome"/>
</dbReference>
<dbReference type="FunFam" id="3.40.50.620:FF:000021">
    <property type="entry name" value="Riboflavin biosynthesis protein"/>
    <property type="match status" value="1"/>
</dbReference>
<dbReference type="InterPro" id="IPR023468">
    <property type="entry name" value="Riboflavin_kinase"/>
</dbReference>
<evidence type="ECO:0000256" key="13">
    <source>
        <dbReference type="ARBA" id="ARBA00049494"/>
    </source>
</evidence>
<dbReference type="NCBIfam" id="TIGR00083">
    <property type="entry name" value="ribF"/>
    <property type="match status" value="1"/>
</dbReference>
<dbReference type="InterPro" id="IPR015865">
    <property type="entry name" value="Riboflavin_kinase_bac/euk"/>
</dbReference>
<dbReference type="RefSeq" id="WP_193734661.1">
    <property type="nucleotide sequence ID" value="NZ_CP063304.1"/>
</dbReference>
<dbReference type="SUPFAM" id="SSF82114">
    <property type="entry name" value="Riboflavin kinase-like"/>
    <property type="match status" value="1"/>
</dbReference>
<dbReference type="AlphaFoldDB" id="A0A7M2RDA4"/>
<dbReference type="NCBIfam" id="NF004162">
    <property type="entry name" value="PRK05627.1-5"/>
    <property type="match status" value="1"/>
</dbReference>
<dbReference type="SUPFAM" id="SSF52374">
    <property type="entry name" value="Nucleotidylyl transferase"/>
    <property type="match status" value="1"/>
</dbReference>
<proteinExistence type="inferred from homology"/>
<evidence type="ECO:0000256" key="6">
    <source>
        <dbReference type="ARBA" id="ARBA00022695"/>
    </source>
</evidence>
<evidence type="ECO:0000256" key="3">
    <source>
        <dbReference type="ARBA" id="ARBA00022630"/>
    </source>
</evidence>
<evidence type="ECO:0000259" key="15">
    <source>
        <dbReference type="SMART" id="SM00904"/>
    </source>
</evidence>
<dbReference type="EC" id="2.7.7.2" evidence="14"/>
<evidence type="ECO:0000256" key="7">
    <source>
        <dbReference type="ARBA" id="ARBA00022741"/>
    </source>
</evidence>
<dbReference type="CDD" id="cd02064">
    <property type="entry name" value="FAD_synthetase_N"/>
    <property type="match status" value="1"/>
</dbReference>
<keyword evidence="8 14" id="KW-0418">Kinase</keyword>
<keyword evidence="11" id="KW-0511">Multifunctional enzyme</keyword>
<comment type="similarity">
    <text evidence="14">Belongs to the ribF family.</text>
</comment>
<gene>
    <name evidence="16" type="ORF">INP51_09715</name>
</gene>
<evidence type="ECO:0000256" key="9">
    <source>
        <dbReference type="ARBA" id="ARBA00022827"/>
    </source>
</evidence>
<evidence type="ECO:0000256" key="1">
    <source>
        <dbReference type="ARBA" id="ARBA00004726"/>
    </source>
</evidence>
<dbReference type="GO" id="GO:0003919">
    <property type="term" value="F:FMN adenylyltransferase activity"/>
    <property type="evidence" value="ECO:0007669"/>
    <property type="project" value="UniProtKB-UniRule"/>
</dbReference>
<keyword evidence="17" id="KW-1185">Reference proteome</keyword>
<evidence type="ECO:0000256" key="8">
    <source>
        <dbReference type="ARBA" id="ARBA00022777"/>
    </source>
</evidence>
<organism evidence="16 17">
    <name type="scientific">Blautia liquoris</name>
    <dbReference type="NCBI Taxonomy" id="2779518"/>
    <lineage>
        <taxon>Bacteria</taxon>
        <taxon>Bacillati</taxon>
        <taxon>Bacillota</taxon>
        <taxon>Clostridia</taxon>
        <taxon>Lachnospirales</taxon>
        <taxon>Lachnospiraceae</taxon>
        <taxon>Blautia</taxon>
    </lineage>
</organism>
<dbReference type="SMART" id="SM00904">
    <property type="entry name" value="Flavokinase"/>
    <property type="match status" value="1"/>
</dbReference>
<evidence type="ECO:0000256" key="4">
    <source>
        <dbReference type="ARBA" id="ARBA00022643"/>
    </source>
</evidence>
<accession>A0A7M2RDA4</accession>
<dbReference type="GO" id="GO:0009231">
    <property type="term" value="P:riboflavin biosynthetic process"/>
    <property type="evidence" value="ECO:0007669"/>
    <property type="project" value="InterPro"/>
</dbReference>
<dbReference type="Pfam" id="PF01687">
    <property type="entry name" value="Flavokinase"/>
    <property type="match status" value="1"/>
</dbReference>
<dbReference type="KEGG" id="bliq:INP51_09715"/>
<dbReference type="PANTHER" id="PTHR22749">
    <property type="entry name" value="RIBOFLAVIN KINASE/FMN ADENYLYLTRANSFERASE"/>
    <property type="match status" value="1"/>
</dbReference>
<protein>
    <recommendedName>
        <fullName evidence="14">Riboflavin biosynthesis protein</fullName>
    </recommendedName>
    <domain>
        <recommendedName>
            <fullName evidence="14">Riboflavin kinase</fullName>
            <ecNumber evidence="14">2.7.1.26</ecNumber>
        </recommendedName>
        <alternativeName>
            <fullName evidence="14">Flavokinase</fullName>
        </alternativeName>
    </domain>
    <domain>
        <recommendedName>
            <fullName evidence="14">FMN adenylyltransferase</fullName>
            <ecNumber evidence="14">2.7.7.2</ecNumber>
        </recommendedName>
        <alternativeName>
            <fullName evidence="14">FAD pyrophosphorylase</fullName>
        </alternativeName>
        <alternativeName>
            <fullName evidence="14">FAD synthase</fullName>
        </alternativeName>
    </domain>
</protein>
<dbReference type="GO" id="GO:0008531">
    <property type="term" value="F:riboflavin kinase activity"/>
    <property type="evidence" value="ECO:0007669"/>
    <property type="project" value="UniProtKB-UniRule"/>
</dbReference>
<dbReference type="PIRSF" id="PIRSF004491">
    <property type="entry name" value="FAD_Synth"/>
    <property type="match status" value="1"/>
</dbReference>
<comment type="catalytic activity">
    <reaction evidence="12 14">
        <text>riboflavin + ATP = FMN + ADP + H(+)</text>
        <dbReference type="Rhea" id="RHEA:14357"/>
        <dbReference type="ChEBI" id="CHEBI:15378"/>
        <dbReference type="ChEBI" id="CHEBI:30616"/>
        <dbReference type="ChEBI" id="CHEBI:57986"/>
        <dbReference type="ChEBI" id="CHEBI:58210"/>
        <dbReference type="ChEBI" id="CHEBI:456216"/>
        <dbReference type="EC" id="2.7.1.26"/>
    </reaction>
</comment>
<evidence type="ECO:0000256" key="12">
    <source>
        <dbReference type="ARBA" id="ARBA00047880"/>
    </source>
</evidence>
<dbReference type="UniPathway" id="UPA00277">
    <property type="reaction ID" value="UER00407"/>
</dbReference>
<dbReference type="InterPro" id="IPR015864">
    <property type="entry name" value="FAD_synthase"/>
</dbReference>
<dbReference type="InterPro" id="IPR014729">
    <property type="entry name" value="Rossmann-like_a/b/a_fold"/>
</dbReference>
<keyword evidence="6 14" id="KW-0548">Nucleotidyltransferase</keyword>
<dbReference type="Pfam" id="PF06574">
    <property type="entry name" value="FAD_syn"/>
    <property type="match status" value="1"/>
</dbReference>
<dbReference type="GO" id="GO:0006747">
    <property type="term" value="P:FAD biosynthetic process"/>
    <property type="evidence" value="ECO:0007669"/>
    <property type="project" value="UniProtKB-UniRule"/>
</dbReference>
<dbReference type="InterPro" id="IPR023465">
    <property type="entry name" value="Riboflavin_kinase_dom_sf"/>
</dbReference>
<dbReference type="GO" id="GO:0005524">
    <property type="term" value="F:ATP binding"/>
    <property type="evidence" value="ECO:0007669"/>
    <property type="project" value="UniProtKB-UniRule"/>
</dbReference>
<keyword evidence="10 14" id="KW-0067">ATP-binding</keyword>
<evidence type="ECO:0000313" key="17">
    <source>
        <dbReference type="Proteomes" id="UP000593601"/>
    </source>
</evidence>
<evidence type="ECO:0000256" key="14">
    <source>
        <dbReference type="PIRNR" id="PIRNR004491"/>
    </source>
</evidence>
<keyword evidence="9 14" id="KW-0274">FAD</keyword>
<dbReference type="InterPro" id="IPR002606">
    <property type="entry name" value="Riboflavin_kinase_bac"/>
</dbReference>
<sequence length="308" mass="35231">MEYIKNTLNFETRSPSVITLGKFDGVHLGHRKLINRILEIGKRDGLLTVIFTFDASPQVTLGYRKPQTLLSNEERRQRIESFGVDTLIECPFVPQIRNMEPEEFITQILVKKLQVKAVVVGSDFHFGKNRRGNPFMLSQMGKKYGFAVEVLNKVKDGGREVSSTYIREELLEGHMEKVHMLLGYPYMIIGDIIHGHKLGRQIGMPTINQVPKPEKLLPPRGVYASVARIDGQEFYGVSNIGIKPTVQEKFVGVETYLFDCDLDLYGKEACVCLLHYQRPEVKFDSIEELRIQMNKDKEIGKKYFGMSQ</sequence>
<evidence type="ECO:0000256" key="2">
    <source>
        <dbReference type="ARBA" id="ARBA00005201"/>
    </source>
</evidence>
<comment type="pathway">
    <text evidence="1 14">Cofactor biosynthesis; FAD biosynthesis; FAD from FMN: step 1/1.</text>
</comment>
<dbReference type="Gene3D" id="3.40.50.620">
    <property type="entry name" value="HUPs"/>
    <property type="match status" value="1"/>
</dbReference>
<keyword evidence="4 14" id="KW-0288">FMN</keyword>
<comment type="catalytic activity">
    <reaction evidence="13 14">
        <text>FMN + ATP + H(+) = FAD + diphosphate</text>
        <dbReference type="Rhea" id="RHEA:17237"/>
        <dbReference type="ChEBI" id="CHEBI:15378"/>
        <dbReference type="ChEBI" id="CHEBI:30616"/>
        <dbReference type="ChEBI" id="CHEBI:33019"/>
        <dbReference type="ChEBI" id="CHEBI:57692"/>
        <dbReference type="ChEBI" id="CHEBI:58210"/>
        <dbReference type="EC" id="2.7.7.2"/>
    </reaction>
</comment>
<dbReference type="EC" id="2.7.1.26" evidence="14"/>
<dbReference type="Gene3D" id="2.40.30.30">
    <property type="entry name" value="Riboflavin kinase-like"/>
    <property type="match status" value="1"/>
</dbReference>
<comment type="pathway">
    <text evidence="2 14">Cofactor biosynthesis; FMN biosynthesis; FMN from riboflavin (ATP route): step 1/1.</text>
</comment>
<dbReference type="PANTHER" id="PTHR22749:SF6">
    <property type="entry name" value="RIBOFLAVIN KINASE"/>
    <property type="match status" value="1"/>
</dbReference>